<dbReference type="EMBL" id="SDIL01000021">
    <property type="protein sequence ID" value="RXK40231.1"/>
    <property type="molecule type" value="Genomic_DNA"/>
</dbReference>
<dbReference type="PANTHER" id="PTHR30618:SF0">
    <property type="entry name" value="PURINE-URACIL PERMEASE NCS1"/>
    <property type="match status" value="1"/>
</dbReference>
<reference evidence="7 8" key="1">
    <citation type="submission" date="2016-06" db="EMBL/GenBank/DDBJ databases">
        <title>Evolution of pathogenesis and genome organization in the Tremellales.</title>
        <authorList>
            <person name="Cuomo C."/>
            <person name="Litvintseva A."/>
            <person name="Heitman J."/>
            <person name="Chen Y."/>
            <person name="Sun S."/>
            <person name="Springer D."/>
            <person name="Dromer F."/>
            <person name="Young S."/>
            <person name="Zeng Q."/>
            <person name="Chapman S."/>
            <person name="Gujja S."/>
            <person name="Saif S."/>
            <person name="Birren B."/>
        </authorList>
    </citation>
    <scope>NUCLEOTIDE SEQUENCE [LARGE SCALE GENOMIC DNA]</scope>
    <source>
        <strain evidence="7 8">ATCC 28783</strain>
    </source>
</reference>
<comment type="subcellular location">
    <subcellularLocation>
        <location evidence="1">Membrane</location>
        <topology evidence="1">Multi-pass membrane protein</topology>
    </subcellularLocation>
</comment>
<feature type="transmembrane region" description="Helical" evidence="6">
    <location>
        <begin position="506"/>
        <end position="529"/>
    </location>
</feature>
<dbReference type="InParanoid" id="A0A4Q1BQL2"/>
<dbReference type="GO" id="GO:0015205">
    <property type="term" value="F:nucleobase transmembrane transporter activity"/>
    <property type="evidence" value="ECO:0007669"/>
    <property type="project" value="TreeGrafter"/>
</dbReference>
<feature type="transmembrane region" description="Helical" evidence="6">
    <location>
        <begin position="227"/>
        <end position="245"/>
    </location>
</feature>
<evidence type="ECO:0000313" key="7">
    <source>
        <dbReference type="EMBL" id="RXK40231.1"/>
    </source>
</evidence>
<dbReference type="PANTHER" id="PTHR30618">
    <property type="entry name" value="NCS1 FAMILY PURINE/PYRIMIDINE TRANSPORTER"/>
    <property type="match status" value="1"/>
</dbReference>
<evidence type="ECO:0000256" key="4">
    <source>
        <dbReference type="ARBA" id="ARBA00022989"/>
    </source>
</evidence>
<dbReference type="InterPro" id="IPR001248">
    <property type="entry name" value="Pur-cyt_permease"/>
</dbReference>
<evidence type="ECO:0000256" key="1">
    <source>
        <dbReference type="ARBA" id="ARBA00004141"/>
    </source>
</evidence>
<feature type="transmembrane region" description="Helical" evidence="6">
    <location>
        <begin position="474"/>
        <end position="494"/>
    </location>
</feature>
<keyword evidence="4 6" id="KW-1133">Transmembrane helix</keyword>
<evidence type="ECO:0000256" key="3">
    <source>
        <dbReference type="ARBA" id="ARBA00022692"/>
    </source>
</evidence>
<dbReference type="VEuPathDB" id="FungiDB:TREMEDRAFT_33665"/>
<dbReference type="Gene3D" id="1.10.4160.10">
    <property type="entry name" value="Hydantoin permease"/>
    <property type="match status" value="1"/>
</dbReference>
<name>A0A4Q1BQL2_TREME</name>
<feature type="transmembrane region" description="Helical" evidence="6">
    <location>
        <begin position="392"/>
        <end position="412"/>
    </location>
</feature>
<evidence type="ECO:0008006" key="9">
    <source>
        <dbReference type="Google" id="ProtNLM"/>
    </source>
</evidence>
<feature type="transmembrane region" description="Helical" evidence="6">
    <location>
        <begin position="349"/>
        <end position="372"/>
    </location>
</feature>
<accession>A0A4Q1BQL2</accession>
<feature type="transmembrane region" description="Helical" evidence="6">
    <location>
        <begin position="304"/>
        <end position="329"/>
    </location>
</feature>
<evidence type="ECO:0000256" key="2">
    <source>
        <dbReference type="ARBA" id="ARBA00008974"/>
    </source>
</evidence>
<keyword evidence="8" id="KW-1185">Reference proteome</keyword>
<evidence type="ECO:0000313" key="8">
    <source>
        <dbReference type="Proteomes" id="UP000289152"/>
    </source>
</evidence>
<evidence type="ECO:0000256" key="5">
    <source>
        <dbReference type="ARBA" id="ARBA00023136"/>
    </source>
</evidence>
<dbReference type="Pfam" id="PF02133">
    <property type="entry name" value="Transp_cyt_pur"/>
    <property type="match status" value="1"/>
</dbReference>
<organism evidence="7 8">
    <name type="scientific">Tremella mesenterica</name>
    <name type="common">Jelly fungus</name>
    <dbReference type="NCBI Taxonomy" id="5217"/>
    <lineage>
        <taxon>Eukaryota</taxon>
        <taxon>Fungi</taxon>
        <taxon>Dikarya</taxon>
        <taxon>Basidiomycota</taxon>
        <taxon>Agaricomycotina</taxon>
        <taxon>Tremellomycetes</taxon>
        <taxon>Tremellales</taxon>
        <taxon>Tremellaceae</taxon>
        <taxon>Tremella</taxon>
    </lineage>
</organism>
<dbReference type="AlphaFoldDB" id="A0A4Q1BQL2"/>
<feature type="transmembrane region" description="Helical" evidence="6">
    <location>
        <begin position="149"/>
        <end position="175"/>
    </location>
</feature>
<evidence type="ECO:0000256" key="6">
    <source>
        <dbReference type="SAM" id="Phobius"/>
    </source>
</evidence>
<dbReference type="InterPro" id="IPR045225">
    <property type="entry name" value="Uracil/uridine/allantoin_perm"/>
</dbReference>
<keyword evidence="3 6" id="KW-0812">Transmembrane</keyword>
<feature type="transmembrane region" description="Helical" evidence="6">
    <location>
        <begin position="195"/>
        <end position="215"/>
    </location>
</feature>
<comment type="caution">
    <text evidence="7">The sequence shown here is derived from an EMBL/GenBank/DDBJ whole genome shotgun (WGS) entry which is preliminary data.</text>
</comment>
<dbReference type="OrthoDB" id="2018619at2759"/>
<protein>
    <recommendedName>
        <fullName evidence="9">Allantoin permease</fullName>
    </recommendedName>
</protein>
<feature type="transmembrane region" description="Helical" evidence="6">
    <location>
        <begin position="265"/>
        <end position="283"/>
    </location>
</feature>
<comment type="similarity">
    <text evidence="2">Belongs to the purine-cytosine permease (2.A.39) family.</text>
</comment>
<sequence>MDKVRRIPVVGALFRPPKEAEEAGFEDFRPVSGWRPLVYMEPDPNRSMWVNEDLVPTPKAMRIWDWFSFASLWWGQNFSAGGWSTGASLINVGLTLNQTMAICVAGSFLTSLCGVAMARPGARYHIGFPTLARTSFGIRGSKIMVGIRGIVAVIWYAVQSFYGASLLNVGFRAVFGHGWVHLHNGLPASAHTTTQFMVVYFIFWLVQLPFVFVHPSTARHIFTIKSFILPVSAFAFLGGVVHLAGGTLDFKLIQKSQAHGTKLSWALLQGLNAIFGTISPMLINQPDIGRYANRPSSALHPQFWSMWINKIIVFFIGVVTAAASAKMFGTTVWNVWDLCTKILDHHWNAHWRAGIALFALAQCAGTIATNVFANSIPFGVDMAGCFPKYINIVRGQFICCVLSWAVCPWLILTSGAKFVTFLGSYTFFMASVVGIMIADYYVVRRGNIHVPSLYDFTPGSVYMPKPNGFQLKGLLTWLVTIIIGIPGLAASYGTTLGGTTGTAAHIYNTGFLLCFCAAFIVYSVVMLILPEKIFPDERKDESSFTWEWLGRTGDGYYPGEPEITFGRGVLHQATGDNFLHRHSHAADSESDITEKDKEGVIHPHSHTVVGVPIAPAQGP</sequence>
<feature type="transmembrane region" description="Helical" evidence="6">
    <location>
        <begin position="418"/>
        <end position="443"/>
    </location>
</feature>
<gene>
    <name evidence="7" type="ORF">M231_02505</name>
</gene>
<dbReference type="GO" id="GO:0005886">
    <property type="term" value="C:plasma membrane"/>
    <property type="evidence" value="ECO:0007669"/>
    <property type="project" value="TreeGrafter"/>
</dbReference>
<keyword evidence="5 6" id="KW-0472">Membrane</keyword>
<dbReference type="Proteomes" id="UP000289152">
    <property type="component" value="Unassembled WGS sequence"/>
</dbReference>
<proteinExistence type="inferred from homology"/>